<name>A0A7Y2E920_UNCEI</name>
<feature type="domain" description="N-acetyltransferase" evidence="3">
    <location>
        <begin position="158"/>
        <end position="296"/>
    </location>
</feature>
<evidence type="ECO:0000313" key="4">
    <source>
        <dbReference type="EMBL" id="NNF06850.1"/>
    </source>
</evidence>
<dbReference type="SUPFAM" id="SSF55729">
    <property type="entry name" value="Acyl-CoA N-acyltransferases (Nat)"/>
    <property type="match status" value="2"/>
</dbReference>
<comment type="caution">
    <text evidence="4">The sequence shown here is derived from an EMBL/GenBank/DDBJ whole genome shotgun (WGS) entry which is preliminary data.</text>
</comment>
<protein>
    <submittedName>
        <fullName evidence="4">GNAT family N-acetyltransferase</fullName>
    </submittedName>
</protein>
<proteinExistence type="predicted"/>
<evidence type="ECO:0000259" key="3">
    <source>
        <dbReference type="PROSITE" id="PS51186"/>
    </source>
</evidence>
<sequence>MSKIEYRVAEVSEFEAVAKFVAQKNNAPEHHVGYTGLQEEVVLNDLKQLEPSPEGHVFLATVGAQITGVLGLEYDKELGRAWLWGPWVDDEVHWAEVASRLVAHASEKSPPEIQDYELWCDLKNQRLQDFALSTGFSKYKIADVLNFPRAALSGIDPAPGGSLTKAMEASFVELHDTLFPGTYFNGRQLIERQNEENKLIVQGEGETCFGYAFVRVDKEVDTADIDFVGVADDHRGKGLGKQLLWSGIDWIFGFPGIDEVALIVEDGNDLALNLYVKSGFVHERRTIAFRKKLEPES</sequence>
<dbReference type="EMBL" id="JABDJR010000349">
    <property type="protein sequence ID" value="NNF06850.1"/>
    <property type="molecule type" value="Genomic_DNA"/>
</dbReference>
<dbReference type="InterPro" id="IPR000182">
    <property type="entry name" value="GNAT_dom"/>
</dbReference>
<dbReference type="CDD" id="cd04301">
    <property type="entry name" value="NAT_SF"/>
    <property type="match status" value="1"/>
</dbReference>
<dbReference type="PANTHER" id="PTHR43877">
    <property type="entry name" value="AMINOALKYLPHOSPHONATE N-ACETYLTRANSFERASE-RELATED-RELATED"/>
    <property type="match status" value="1"/>
</dbReference>
<dbReference type="Gene3D" id="3.40.630.30">
    <property type="match status" value="2"/>
</dbReference>
<evidence type="ECO:0000313" key="5">
    <source>
        <dbReference type="Proteomes" id="UP000547674"/>
    </source>
</evidence>
<keyword evidence="2" id="KW-0012">Acyltransferase</keyword>
<evidence type="ECO:0000256" key="1">
    <source>
        <dbReference type="ARBA" id="ARBA00022679"/>
    </source>
</evidence>
<accession>A0A7Y2E920</accession>
<dbReference type="InterPro" id="IPR050832">
    <property type="entry name" value="Bact_Acetyltransf"/>
</dbReference>
<dbReference type="Pfam" id="PF00583">
    <property type="entry name" value="Acetyltransf_1"/>
    <property type="match status" value="1"/>
</dbReference>
<reference evidence="4 5" key="1">
    <citation type="submission" date="2020-03" db="EMBL/GenBank/DDBJ databases">
        <title>Metabolic flexibility allows generalist bacteria to become dominant in a frequently disturbed ecosystem.</title>
        <authorList>
            <person name="Chen Y.-J."/>
            <person name="Leung P.M."/>
            <person name="Bay S.K."/>
            <person name="Hugenholtz P."/>
            <person name="Kessler A.J."/>
            <person name="Shelley G."/>
            <person name="Waite D.W."/>
            <person name="Cook P.L."/>
            <person name="Greening C."/>
        </authorList>
    </citation>
    <scope>NUCLEOTIDE SEQUENCE [LARGE SCALE GENOMIC DNA]</scope>
    <source>
        <strain evidence="4">SS_bin_28</strain>
    </source>
</reference>
<dbReference type="PROSITE" id="PS51186">
    <property type="entry name" value="GNAT"/>
    <property type="match status" value="1"/>
</dbReference>
<gene>
    <name evidence="4" type="ORF">HKN21_08820</name>
</gene>
<dbReference type="Proteomes" id="UP000547674">
    <property type="component" value="Unassembled WGS sequence"/>
</dbReference>
<keyword evidence="1 4" id="KW-0808">Transferase</keyword>
<dbReference type="InterPro" id="IPR016181">
    <property type="entry name" value="Acyl_CoA_acyltransferase"/>
</dbReference>
<evidence type="ECO:0000256" key="2">
    <source>
        <dbReference type="ARBA" id="ARBA00023315"/>
    </source>
</evidence>
<organism evidence="4 5">
    <name type="scientific">Eiseniibacteriota bacterium</name>
    <dbReference type="NCBI Taxonomy" id="2212470"/>
    <lineage>
        <taxon>Bacteria</taxon>
        <taxon>Candidatus Eiseniibacteriota</taxon>
    </lineage>
</organism>
<dbReference type="AlphaFoldDB" id="A0A7Y2E920"/>
<dbReference type="GO" id="GO:0016747">
    <property type="term" value="F:acyltransferase activity, transferring groups other than amino-acyl groups"/>
    <property type="evidence" value="ECO:0007669"/>
    <property type="project" value="InterPro"/>
</dbReference>